<gene>
    <name evidence="2" type="ORF">MOC_1637</name>
</gene>
<feature type="region of interest" description="Disordered" evidence="1">
    <location>
        <begin position="1"/>
        <end position="39"/>
    </location>
</feature>
<keyword evidence="3" id="KW-1185">Reference proteome</keyword>
<dbReference type="KEGG" id="mor:MOC_1637"/>
<dbReference type="EMBL" id="CP003811">
    <property type="protein sequence ID" value="AIQ89392.1"/>
    <property type="molecule type" value="Genomic_DNA"/>
</dbReference>
<organism evidence="2 3">
    <name type="scientific">Methylobacterium oryzae CBMB20</name>
    <dbReference type="NCBI Taxonomy" id="693986"/>
    <lineage>
        <taxon>Bacteria</taxon>
        <taxon>Pseudomonadati</taxon>
        <taxon>Pseudomonadota</taxon>
        <taxon>Alphaproteobacteria</taxon>
        <taxon>Hyphomicrobiales</taxon>
        <taxon>Methylobacteriaceae</taxon>
        <taxon>Methylobacterium</taxon>
    </lineage>
</organism>
<proteinExistence type="predicted"/>
<evidence type="ECO:0000256" key="1">
    <source>
        <dbReference type="SAM" id="MobiDB-lite"/>
    </source>
</evidence>
<dbReference type="Proteomes" id="UP000029492">
    <property type="component" value="Chromosome"/>
</dbReference>
<evidence type="ECO:0000313" key="3">
    <source>
        <dbReference type="Proteomes" id="UP000029492"/>
    </source>
</evidence>
<dbReference type="HOGENOM" id="CLU_3312615_0_0_5"/>
<protein>
    <submittedName>
        <fullName evidence="2">Protein of unassigned function</fullName>
    </submittedName>
</protein>
<sequence length="39" mass="4177">MPEAPDLFRDSTANSDHASVIGSRRCGGEYPGPARIFPT</sequence>
<dbReference type="AlphaFoldDB" id="A0A089NPU1"/>
<dbReference type="STRING" id="693986.MOC_1637"/>
<accession>A0A089NPU1</accession>
<name>A0A089NPU1_9HYPH</name>
<reference evidence="2 3" key="1">
    <citation type="journal article" date="2014" name="PLoS ONE">
        <title>Genome Information of Methylobacterium oryzae, a Plant-Probiotic Methylotroph in the Phyllosphere.</title>
        <authorList>
            <person name="Kwak M.J."/>
            <person name="Jeong H."/>
            <person name="Madhaiyan M."/>
            <person name="Lee Y."/>
            <person name="Sa T.M."/>
            <person name="Oh T.K."/>
            <person name="Kim J.F."/>
        </authorList>
    </citation>
    <scope>NUCLEOTIDE SEQUENCE [LARGE SCALE GENOMIC DNA]</scope>
    <source>
        <strain evidence="2 3">CBMB20</strain>
    </source>
</reference>
<evidence type="ECO:0000313" key="2">
    <source>
        <dbReference type="EMBL" id="AIQ89392.1"/>
    </source>
</evidence>